<dbReference type="InterPro" id="IPR009014">
    <property type="entry name" value="Transketo_C/PFOR_II"/>
</dbReference>
<evidence type="ECO:0000259" key="2">
    <source>
        <dbReference type="Pfam" id="PF22613"/>
    </source>
</evidence>
<protein>
    <submittedName>
        <fullName evidence="3">Uncharacterized protein</fullName>
    </submittedName>
</protein>
<feature type="non-terminal residue" evidence="3">
    <location>
        <position position="1"/>
    </location>
</feature>
<reference evidence="3" key="1">
    <citation type="submission" date="2018-05" db="EMBL/GenBank/DDBJ databases">
        <authorList>
            <person name="Lanie J.A."/>
            <person name="Ng W.-L."/>
            <person name="Kazmierczak K.M."/>
            <person name="Andrzejewski T.M."/>
            <person name="Davidsen T.M."/>
            <person name="Wayne K.J."/>
            <person name="Tettelin H."/>
            <person name="Glass J.I."/>
            <person name="Rusch D."/>
            <person name="Podicherti R."/>
            <person name="Tsui H.-C.T."/>
            <person name="Winkler M.E."/>
        </authorList>
    </citation>
    <scope>NUCLEOTIDE SEQUENCE</scope>
</reference>
<name>A0A382KF22_9ZZZZ</name>
<organism evidence="3">
    <name type="scientific">marine metagenome</name>
    <dbReference type="NCBI Taxonomy" id="408172"/>
    <lineage>
        <taxon>unclassified sequences</taxon>
        <taxon>metagenomes</taxon>
        <taxon>ecological metagenomes</taxon>
    </lineage>
</organism>
<dbReference type="PANTHER" id="PTHR43825:SF3">
    <property type="entry name" value="PYRUVATE DEHYDROGENASE E1 COMPONENT"/>
    <property type="match status" value="1"/>
</dbReference>
<dbReference type="Pfam" id="PF17831">
    <property type="entry name" value="PDH_E1_M"/>
    <property type="match status" value="1"/>
</dbReference>
<dbReference type="InterPro" id="IPR051157">
    <property type="entry name" value="PDH/Transketolase"/>
</dbReference>
<accession>A0A382KF22</accession>
<feature type="domain" description="Transketolase-like C-terminal" evidence="2">
    <location>
        <begin position="83"/>
        <end position="214"/>
    </location>
</feature>
<evidence type="ECO:0000313" key="3">
    <source>
        <dbReference type="EMBL" id="SVC23604.1"/>
    </source>
</evidence>
<proteinExistence type="predicted"/>
<dbReference type="EMBL" id="UINC01080557">
    <property type="protein sequence ID" value="SVC23604.1"/>
    <property type="molecule type" value="Genomic_DNA"/>
</dbReference>
<dbReference type="InterPro" id="IPR055152">
    <property type="entry name" value="Transketolase-like_C_2"/>
</dbReference>
<dbReference type="Pfam" id="PF22613">
    <property type="entry name" value="Transketolase_C_1"/>
    <property type="match status" value="1"/>
</dbReference>
<dbReference type="SUPFAM" id="SSF52518">
    <property type="entry name" value="Thiamin diphosphate-binding fold (THDP-binding)"/>
    <property type="match status" value="1"/>
</dbReference>
<dbReference type="InterPro" id="IPR041621">
    <property type="entry name" value="PDH_E1_M"/>
</dbReference>
<dbReference type="InterPro" id="IPR029061">
    <property type="entry name" value="THDP-binding"/>
</dbReference>
<dbReference type="SUPFAM" id="SSF52922">
    <property type="entry name" value="TK C-terminal domain-like"/>
    <property type="match status" value="1"/>
</dbReference>
<evidence type="ECO:0000259" key="1">
    <source>
        <dbReference type="Pfam" id="PF17831"/>
    </source>
</evidence>
<feature type="domain" description="Pyruvate dehydrogenase E1 component middle" evidence="1">
    <location>
        <begin position="1"/>
        <end position="68"/>
    </location>
</feature>
<sequence length="256" mass="27986">GRTTLNGEGLQHQDGHSLLMASAVPYCRAWDPAYAYEVATIIRHGIDEMWGQNLDVFHYVMLYNENQQQMPKPEGADEGIVRGAYLLDEGKGKGARIRLLGSGPILKHVREAAGILSSDYGISPEVWSVTSYGEMRRDGLAAERHGRLHPQDTQMPYAAQCFGDDTPTVASSDHIAAVPEMIQRWVGGRYVVLGTDGFGRSDTREALRAFFEIDTSSIVLAALSALEQDGAMPAGTVDDAAAKLGVERERYDKTSE</sequence>
<gene>
    <name evidence="3" type="ORF">METZ01_LOCUS276458</name>
</gene>
<dbReference type="Gene3D" id="3.40.50.920">
    <property type="match status" value="1"/>
</dbReference>
<dbReference type="Gene3D" id="3.40.50.970">
    <property type="match status" value="1"/>
</dbReference>
<dbReference type="PANTHER" id="PTHR43825">
    <property type="entry name" value="PYRUVATE DEHYDROGENASE E1 COMPONENT"/>
    <property type="match status" value="1"/>
</dbReference>
<dbReference type="AlphaFoldDB" id="A0A382KF22"/>